<organism evidence="2 3">
    <name type="scientific">Sphingobacterium lactis</name>
    <dbReference type="NCBI Taxonomy" id="797291"/>
    <lineage>
        <taxon>Bacteria</taxon>
        <taxon>Pseudomonadati</taxon>
        <taxon>Bacteroidota</taxon>
        <taxon>Sphingobacteriia</taxon>
        <taxon>Sphingobacteriales</taxon>
        <taxon>Sphingobacteriaceae</taxon>
        <taxon>Sphingobacterium</taxon>
    </lineage>
</organism>
<evidence type="ECO:0000313" key="2">
    <source>
        <dbReference type="EMBL" id="SEG24053.1"/>
    </source>
</evidence>
<evidence type="ECO:0008006" key="4">
    <source>
        <dbReference type="Google" id="ProtNLM"/>
    </source>
</evidence>
<protein>
    <recommendedName>
        <fullName evidence="4">Lipoprotein</fullName>
    </recommendedName>
</protein>
<proteinExistence type="predicted"/>
<name>A0A1H5YIU8_9SPHI</name>
<gene>
    <name evidence="2" type="ORF">SAMN05421877_10622</name>
</gene>
<keyword evidence="3" id="KW-1185">Reference proteome</keyword>
<sequence length="224" mass="25227">MFKYVFNYLLILVCCLSLTSCFDIVEEINLKTNGSGSIQGTLNLSKSRTKAASLMKLDKIDGFKIPSEAEIRREMATVVRLLQNTKGISNVKHTLDFKNYIASISCDFQNVQALNAYTATLAKHFKSNLNTYSNYSYNAGSKSFVRTYKHNPDATKEFNKLRAENQKSFDQAYYTSIYRFQDHVQKQNNGSGKISPNKQAVMVKVSIPSLARGTTNLANTIQLK</sequence>
<evidence type="ECO:0000256" key="1">
    <source>
        <dbReference type="SAM" id="SignalP"/>
    </source>
</evidence>
<keyword evidence="1" id="KW-0732">Signal</keyword>
<dbReference type="OrthoDB" id="978751at2"/>
<accession>A0A1H5YIU8</accession>
<dbReference type="Proteomes" id="UP000236731">
    <property type="component" value="Unassembled WGS sequence"/>
</dbReference>
<dbReference type="RefSeq" id="WP_103906441.1">
    <property type="nucleotide sequence ID" value="NZ_CP049246.1"/>
</dbReference>
<feature type="signal peptide" evidence="1">
    <location>
        <begin position="1"/>
        <end position="22"/>
    </location>
</feature>
<dbReference type="PROSITE" id="PS51257">
    <property type="entry name" value="PROKAR_LIPOPROTEIN"/>
    <property type="match status" value="1"/>
</dbReference>
<dbReference type="AlphaFoldDB" id="A0A1H5YIU8"/>
<feature type="chain" id="PRO_5009290584" description="Lipoprotein" evidence="1">
    <location>
        <begin position="23"/>
        <end position="224"/>
    </location>
</feature>
<evidence type="ECO:0000313" key="3">
    <source>
        <dbReference type="Proteomes" id="UP000236731"/>
    </source>
</evidence>
<reference evidence="3" key="1">
    <citation type="submission" date="2016-10" db="EMBL/GenBank/DDBJ databases">
        <authorList>
            <person name="Varghese N."/>
            <person name="Submissions S."/>
        </authorList>
    </citation>
    <scope>NUCLEOTIDE SEQUENCE [LARGE SCALE GENOMIC DNA]</scope>
    <source>
        <strain evidence="3">DSM 22361</strain>
    </source>
</reference>
<dbReference type="EMBL" id="FNUT01000006">
    <property type="protein sequence ID" value="SEG24053.1"/>
    <property type="molecule type" value="Genomic_DNA"/>
</dbReference>